<reference evidence="2 3" key="1">
    <citation type="submission" date="2020-11" db="EMBL/GenBank/DDBJ databases">
        <title>Hymenobacter sp.</title>
        <authorList>
            <person name="Kim M.K."/>
        </authorList>
    </citation>
    <scope>NUCLEOTIDE SEQUENCE [LARGE SCALE GENOMIC DNA]</scope>
    <source>
        <strain evidence="2 3">BT594</strain>
    </source>
</reference>
<keyword evidence="1" id="KW-0812">Transmembrane</keyword>
<organism evidence="2 3">
    <name type="scientific">Hymenobacter guriensis</name>
    <dbReference type="NCBI Taxonomy" id="2793065"/>
    <lineage>
        <taxon>Bacteria</taxon>
        <taxon>Pseudomonadati</taxon>
        <taxon>Bacteroidota</taxon>
        <taxon>Cytophagia</taxon>
        <taxon>Cytophagales</taxon>
        <taxon>Hymenobacteraceae</taxon>
        <taxon>Hymenobacter</taxon>
    </lineage>
</organism>
<keyword evidence="3" id="KW-1185">Reference proteome</keyword>
<name>A0ABS0L9P3_9BACT</name>
<sequence length="107" mass="11876">MRSYKSIERPAQVLGMDIQSLGLVFGLVIGGGMLLALLSMGTTINPLIYLILILTAVGLFFTLRYLNKHRPPGFLMGYASYHLRQPKRLTIGIHHVQKQKGKAGRAK</sequence>
<feature type="transmembrane region" description="Helical" evidence="1">
    <location>
        <begin position="47"/>
        <end position="66"/>
    </location>
</feature>
<dbReference type="EMBL" id="JADWYK010000023">
    <property type="protein sequence ID" value="MBG8556319.1"/>
    <property type="molecule type" value="Genomic_DNA"/>
</dbReference>
<gene>
    <name evidence="2" type="ORF">I5L79_22425</name>
</gene>
<protein>
    <recommendedName>
        <fullName evidence="4">DUF4133 domain-containing protein</fullName>
    </recommendedName>
</protein>
<dbReference type="RefSeq" id="WP_196957337.1">
    <property type="nucleotide sequence ID" value="NZ_JADWYK010000023.1"/>
</dbReference>
<proteinExistence type="predicted"/>
<evidence type="ECO:0000313" key="3">
    <source>
        <dbReference type="Proteomes" id="UP000601099"/>
    </source>
</evidence>
<comment type="caution">
    <text evidence="2">The sequence shown here is derived from an EMBL/GenBank/DDBJ whole genome shotgun (WGS) entry which is preliminary data.</text>
</comment>
<feature type="transmembrane region" description="Helical" evidence="1">
    <location>
        <begin position="21"/>
        <end position="41"/>
    </location>
</feature>
<keyword evidence="1" id="KW-1133">Transmembrane helix</keyword>
<evidence type="ECO:0008006" key="4">
    <source>
        <dbReference type="Google" id="ProtNLM"/>
    </source>
</evidence>
<dbReference type="Proteomes" id="UP000601099">
    <property type="component" value="Unassembled WGS sequence"/>
</dbReference>
<keyword evidence="1" id="KW-0472">Membrane</keyword>
<accession>A0ABS0L9P3</accession>
<evidence type="ECO:0000256" key="1">
    <source>
        <dbReference type="SAM" id="Phobius"/>
    </source>
</evidence>
<evidence type="ECO:0000313" key="2">
    <source>
        <dbReference type="EMBL" id="MBG8556319.1"/>
    </source>
</evidence>